<dbReference type="GO" id="GO:0003993">
    <property type="term" value="F:acid phosphatase activity"/>
    <property type="evidence" value="ECO:0007669"/>
    <property type="project" value="InterPro"/>
</dbReference>
<keyword evidence="1 2" id="KW-0732">Signal</keyword>
<evidence type="ECO:0000256" key="2">
    <source>
        <dbReference type="SAM" id="SignalP"/>
    </source>
</evidence>
<dbReference type="PRINTS" id="PR00483">
    <property type="entry name" value="BACPHPHTASE"/>
</dbReference>
<reference evidence="4 5" key="1">
    <citation type="submission" date="2020-04" db="EMBL/GenBank/DDBJ databases">
        <title>Genome sequencing of novel species.</title>
        <authorList>
            <person name="Heo J."/>
            <person name="Kim S.-J."/>
            <person name="Kim J.-S."/>
            <person name="Hong S.-B."/>
            <person name="Kwon S.-W."/>
        </authorList>
    </citation>
    <scope>NUCLEOTIDE SEQUENCE [LARGE SCALE GENOMIC DNA]</scope>
    <source>
        <strain evidence="4 5">GN2-R2</strain>
    </source>
</reference>
<evidence type="ECO:0000256" key="1">
    <source>
        <dbReference type="ARBA" id="ARBA00022729"/>
    </source>
</evidence>
<dbReference type="SMART" id="SM00014">
    <property type="entry name" value="acidPPc"/>
    <property type="match status" value="1"/>
</dbReference>
<dbReference type="RefSeq" id="WP_170202210.1">
    <property type="nucleotide sequence ID" value="NZ_CP051685.1"/>
</dbReference>
<dbReference type="InterPro" id="IPR013425">
    <property type="entry name" value="Autotrns_rpt"/>
</dbReference>
<dbReference type="NCBIfam" id="TIGR02601">
    <property type="entry name" value="autotrns_rpt"/>
    <property type="match status" value="1"/>
</dbReference>
<dbReference type="CDD" id="cd03397">
    <property type="entry name" value="PAP2_acid_phosphatase"/>
    <property type="match status" value="1"/>
</dbReference>
<sequence length="639" mass="66050">MSRFASSTTSIHSSPPPQAARNAAIAAAVLALLAACGGSDYVDVSPVTTAPAAPADPGFVENVPLPVAPAFVDSAATNQQTQLTIDVNAGVRALSPFLELWQPLTRTVDVSTWSGLPGQGTVLNQAVHDRNIQYVVDATAQRTAAQATAAYLDDRQNQAYSIVDGLGPLTAAWRAGAKATTTITAVAADATTVKYDDGGNGAGDATTAAFGSVVGFINTMRNNGSTEPAKRFYKYPRPWRWSSAVKVVPALEPAKSPTPNTDGGFPSGHTNAGMLNSLAMAYAMPERFQEMLSRGLELGENRILAGMHSPLDVMGGRMLSHAIFTGNINDPANAALKQKAHADAHAWIQGQTGTTANTLYAYAHAAAAGADRFADHDANKANYLRRLSFGFSPIKATNGAAVVPKGAEAILETRLPYLDAMQRRAVLRSTALPSGYPLLDDAEGWGRLNLFAAADGYGAFSGNVVVTMDAARGGFYAMDAWRNDIAGSGKLTLKGSGRLALYGKNTFTGGTQIDGGTLESAADGALGSGDVYVGAAGTLASKGPGQLAIGGNYAQLDKGTLDITLGANNAGTLAVRNTATIVGGTLRLRFAGGFKPSVGASYRVLRAGTRKGVFGGVVADGYKATLEYSNTGVSVHIDG</sequence>
<dbReference type="Proteomes" id="UP000502415">
    <property type="component" value="Chromosome"/>
</dbReference>
<name>A0A7Z2ZTN1_9BURK</name>
<feature type="signal peptide" evidence="2">
    <location>
        <begin position="1"/>
        <end position="19"/>
    </location>
</feature>
<protein>
    <submittedName>
        <fullName evidence="4">Phosphatase PAP2 family protein</fullName>
    </submittedName>
</protein>
<dbReference type="Pfam" id="PF01569">
    <property type="entry name" value="PAP2"/>
    <property type="match status" value="1"/>
</dbReference>
<organism evidence="4 5">
    <name type="scientific">Massilia forsythiae</name>
    <dbReference type="NCBI Taxonomy" id="2728020"/>
    <lineage>
        <taxon>Bacteria</taxon>
        <taxon>Pseudomonadati</taxon>
        <taxon>Pseudomonadota</taxon>
        <taxon>Betaproteobacteria</taxon>
        <taxon>Burkholderiales</taxon>
        <taxon>Oxalobacteraceae</taxon>
        <taxon>Telluria group</taxon>
        <taxon>Massilia</taxon>
    </lineage>
</organism>
<evidence type="ECO:0000313" key="4">
    <source>
        <dbReference type="EMBL" id="QJE00177.1"/>
    </source>
</evidence>
<dbReference type="AlphaFoldDB" id="A0A7Z2ZTN1"/>
<dbReference type="Gene3D" id="1.20.144.10">
    <property type="entry name" value="Phosphatidic acid phosphatase type 2/haloperoxidase"/>
    <property type="match status" value="1"/>
</dbReference>
<dbReference type="InterPro" id="IPR001011">
    <property type="entry name" value="Acid_Pase_classA_bac"/>
</dbReference>
<dbReference type="GO" id="GO:0030288">
    <property type="term" value="C:outer membrane-bounded periplasmic space"/>
    <property type="evidence" value="ECO:0007669"/>
    <property type="project" value="InterPro"/>
</dbReference>
<keyword evidence="5" id="KW-1185">Reference proteome</keyword>
<feature type="chain" id="PRO_5031234380" evidence="2">
    <location>
        <begin position="20"/>
        <end position="639"/>
    </location>
</feature>
<accession>A0A7Z2ZTN1</accession>
<dbReference type="InterPro" id="IPR000326">
    <property type="entry name" value="PAP2/HPO"/>
</dbReference>
<dbReference type="Pfam" id="PF12951">
    <property type="entry name" value="PATR"/>
    <property type="match status" value="1"/>
</dbReference>
<proteinExistence type="predicted"/>
<dbReference type="KEGG" id="mfy:HH212_09185"/>
<feature type="domain" description="Phosphatidic acid phosphatase type 2/haloperoxidase" evidence="3">
    <location>
        <begin position="209"/>
        <end position="328"/>
    </location>
</feature>
<gene>
    <name evidence="4" type="ORF">HH212_09185</name>
</gene>
<evidence type="ECO:0000259" key="3">
    <source>
        <dbReference type="SMART" id="SM00014"/>
    </source>
</evidence>
<dbReference type="InterPro" id="IPR036938">
    <property type="entry name" value="PAP2/HPO_sf"/>
</dbReference>
<evidence type="ECO:0000313" key="5">
    <source>
        <dbReference type="Proteomes" id="UP000502415"/>
    </source>
</evidence>
<dbReference type="SUPFAM" id="SSF48317">
    <property type="entry name" value="Acid phosphatase/Vanadium-dependent haloperoxidase"/>
    <property type="match status" value="1"/>
</dbReference>
<dbReference type="EMBL" id="CP051685">
    <property type="protein sequence ID" value="QJE00177.1"/>
    <property type="molecule type" value="Genomic_DNA"/>
</dbReference>